<reference evidence="3 4" key="1">
    <citation type="submission" date="2023-10" db="EMBL/GenBank/DDBJ databases">
        <title>Roseovarius strain S88 nov., isolated from a marine algae.</title>
        <authorList>
            <person name="Lee M.W."/>
            <person name="Lee J.K."/>
            <person name="Kim J.M."/>
            <person name="Choi D.G."/>
            <person name="Baek J.H."/>
            <person name="Bayburt H."/>
            <person name="Jung J.J."/>
            <person name="Han D.M."/>
            <person name="Jeon C.O."/>
        </authorList>
    </citation>
    <scope>NUCLEOTIDE SEQUENCE [LARGE SCALE GENOMIC DNA]</scope>
    <source>
        <strain evidence="3 4">S88</strain>
    </source>
</reference>
<accession>A0ABZ2HKV3</accession>
<evidence type="ECO:0000313" key="3">
    <source>
        <dbReference type="EMBL" id="WWR47918.1"/>
    </source>
</evidence>
<evidence type="ECO:0000259" key="2">
    <source>
        <dbReference type="PROSITE" id="PS51841"/>
    </source>
</evidence>
<dbReference type="SUPFAM" id="SSF51294">
    <property type="entry name" value="Hedgehog/intein (Hint) domain"/>
    <property type="match status" value="1"/>
</dbReference>
<evidence type="ECO:0000313" key="4">
    <source>
        <dbReference type="Proteomes" id="UP001364156"/>
    </source>
</evidence>
<dbReference type="InterPro" id="IPR036844">
    <property type="entry name" value="Hint_dom_sf"/>
</dbReference>
<organism evidence="3 4">
    <name type="scientific">Roseovarius phycicola</name>
    <dbReference type="NCBI Taxonomy" id="3080976"/>
    <lineage>
        <taxon>Bacteria</taxon>
        <taxon>Pseudomonadati</taxon>
        <taxon>Pseudomonadota</taxon>
        <taxon>Alphaproteobacteria</taxon>
        <taxon>Rhodobacterales</taxon>
        <taxon>Roseobacteraceae</taxon>
        <taxon>Roseovarius</taxon>
    </lineage>
</organism>
<dbReference type="EMBL" id="CP146069">
    <property type="protein sequence ID" value="WWR47918.1"/>
    <property type="molecule type" value="Genomic_DNA"/>
</dbReference>
<protein>
    <submittedName>
        <fullName evidence="3">Hint domain-containing protein</fullName>
    </submittedName>
</protein>
<dbReference type="InterPro" id="IPR028992">
    <property type="entry name" value="Hedgehog/Intein_dom"/>
</dbReference>
<dbReference type="SUPFAM" id="SSF74853">
    <property type="entry name" value="Lamin A/C globular tail domain"/>
    <property type="match status" value="1"/>
</dbReference>
<keyword evidence="4" id="KW-1185">Reference proteome</keyword>
<dbReference type="PROSITE" id="PS51841">
    <property type="entry name" value="LTD"/>
    <property type="match status" value="1"/>
</dbReference>
<dbReference type="RefSeq" id="WP_338550748.1">
    <property type="nucleotide sequence ID" value="NZ_CP146069.1"/>
</dbReference>
<feature type="domain" description="LTD" evidence="2">
    <location>
        <begin position="1"/>
        <end position="226"/>
    </location>
</feature>
<dbReference type="InterPro" id="IPR036415">
    <property type="entry name" value="Lamin_tail_dom_sf"/>
</dbReference>
<dbReference type="Gene3D" id="2.60.40.1260">
    <property type="entry name" value="Lamin Tail domain"/>
    <property type="match status" value="1"/>
</dbReference>
<dbReference type="Pfam" id="PF13403">
    <property type="entry name" value="Hint_2"/>
    <property type="match status" value="1"/>
</dbReference>
<feature type="region of interest" description="Disordered" evidence="1">
    <location>
        <begin position="140"/>
        <end position="160"/>
    </location>
</feature>
<dbReference type="InterPro" id="IPR001322">
    <property type="entry name" value="Lamin_tail_dom"/>
</dbReference>
<sequence>MPDFLNGLFFSEILADNAGGGAVNVNGQGGANKQDEYVEFQNNSNTTIDLDGYQIWSDQNGLLHTFGSGDQIAPGDTATVVGTYNNPPAGFYGANGNNNSASSNGGFLEDGEGNKFDTIYLVAPDGNYIQLSYGSPAQDPGGLPAGFPSGGTLQGAGETLNTSAPNATSVLRDADGNLQEGTPTPGTPGPVCFTSGTRIASDIGDIAVENLEPGARVLSKDRGYVTLRAVRKAPIARTILRWNPDVRCILVPANVLGNSAPIRLSPSHRVLVCGTRVELLFGTFEVLVSAKHLVGFSGIDVDKSDNPVTYFHLLFDTHEVIKSNGCWTESLFLGETAHKAILAATGWQTETGLKLGQMKHCDTARPVLKKYEAEVLVDALGEIQCSALVAA</sequence>
<proteinExistence type="predicted"/>
<evidence type="ECO:0000256" key="1">
    <source>
        <dbReference type="SAM" id="MobiDB-lite"/>
    </source>
</evidence>
<gene>
    <name evidence="3" type="ORF">RZ517_07040</name>
</gene>
<dbReference type="Proteomes" id="UP001364156">
    <property type="component" value="Chromosome"/>
</dbReference>
<dbReference type="Pfam" id="PF00932">
    <property type="entry name" value="LTD"/>
    <property type="match status" value="1"/>
</dbReference>
<name>A0ABZ2HKV3_9RHOB</name>